<dbReference type="GO" id="GO:0030198">
    <property type="term" value="P:extracellular matrix organization"/>
    <property type="evidence" value="ECO:0007669"/>
    <property type="project" value="TreeGrafter"/>
</dbReference>
<keyword evidence="2" id="KW-0732">Signal</keyword>
<sequence length="834" mass="92319">MLRKALILGALVTYISCQRFNEFHFADPFAESWNWHSRHNLFPQERDIEEVTERDREPLGPNYEDPIQSGTDEKPILQPKPQKPSYNPSVIPGGVVDVEAGVGPSPFPSGFPAPPEFSFSSFGGGQYPGGGGGLLGLGGFFGSLSEAKPWWKGPNVCIEREESADDDDDEDDVVVEDPLESKKNETETQTEKVPNFFSTAISLSNCRQSANKYECVTKINNHGVVKTFTVRYKCCYGFLRTKGTSGCEKQLELKPLLDTINDLDAKVFRSLIQTTGLEDTFKDGNYTVFVPTDTALNEFNEKMLELNNVDLRGDAKNALSNNDLVLSHAVAGFIDLTDYANEDIIYSENKNSSIRINTYPTQNYEKMVTVNCARITKPNNLASNGIAHLIEGVAVPATQSIQDIIKEHKKLSNLRQVLDSTDSFKNLRDNGHYTIFAPTDEAFDKLTPAVKQKLLRGDSCAVSILKHHVTAHTVCSAAINGNVTTHNIEGEILNLERTSDDQLILEEKAKITEADVIATNGVIHLIDTILIPDSALHINAALKNENLTKFNDLIEQAGFTEDIDNLNNATVFAPSNEAFEDPKVAKLLDEIKGDREKLRDLILYHTLPGQLQSCDMNNNAVLKTNDHDKELRLNLYSTLPLFTNVINRATINCARITGFDEKACGSVIHEVDKVLLPPSQNILDLIRDDPKYTTLSSIIKDTEVEKILQENNRSVTFLAPTDETFAAIDEADLKTLKEDKEKANAVLKNHILTEVLCCSGVGPQSWGFSTLVPTLSRQHHQVGRTGSHQIRIGRAVVTSCDNLATNGVVHTVNKVLFPQRPTSPSFGGFFLFDI</sequence>
<dbReference type="FunFam" id="2.30.180.10:FF:000032">
    <property type="entry name" value="Fasciclin domain-containing protein, putative"/>
    <property type="match status" value="1"/>
</dbReference>
<dbReference type="Gene3D" id="2.30.180.10">
    <property type="entry name" value="FAS1 domain"/>
    <property type="match status" value="4"/>
</dbReference>
<evidence type="ECO:0000313" key="4">
    <source>
        <dbReference type="EMBL" id="KAJ3658855.1"/>
    </source>
</evidence>
<organism evidence="4 5">
    <name type="scientific">Zophobas morio</name>
    <dbReference type="NCBI Taxonomy" id="2755281"/>
    <lineage>
        <taxon>Eukaryota</taxon>
        <taxon>Metazoa</taxon>
        <taxon>Ecdysozoa</taxon>
        <taxon>Arthropoda</taxon>
        <taxon>Hexapoda</taxon>
        <taxon>Insecta</taxon>
        <taxon>Pterygota</taxon>
        <taxon>Neoptera</taxon>
        <taxon>Endopterygota</taxon>
        <taxon>Coleoptera</taxon>
        <taxon>Polyphaga</taxon>
        <taxon>Cucujiformia</taxon>
        <taxon>Tenebrionidae</taxon>
        <taxon>Zophobas</taxon>
    </lineage>
</organism>
<dbReference type="AlphaFoldDB" id="A0AA38INU3"/>
<dbReference type="EMBL" id="JALNTZ010000003">
    <property type="protein sequence ID" value="KAJ3658855.1"/>
    <property type="molecule type" value="Genomic_DNA"/>
</dbReference>
<dbReference type="GO" id="GO:0007155">
    <property type="term" value="P:cell adhesion"/>
    <property type="evidence" value="ECO:0007669"/>
    <property type="project" value="TreeGrafter"/>
</dbReference>
<feature type="domain" description="FAS1" evidence="3">
    <location>
        <begin position="398"/>
        <end position="530"/>
    </location>
</feature>
<proteinExistence type="predicted"/>
<feature type="region of interest" description="Disordered" evidence="1">
    <location>
        <begin position="46"/>
        <end position="85"/>
    </location>
</feature>
<dbReference type="Pfam" id="PF02469">
    <property type="entry name" value="Fasciclin"/>
    <property type="match status" value="4"/>
</dbReference>
<dbReference type="GO" id="GO:0050839">
    <property type="term" value="F:cell adhesion molecule binding"/>
    <property type="evidence" value="ECO:0007669"/>
    <property type="project" value="TreeGrafter"/>
</dbReference>
<evidence type="ECO:0000256" key="1">
    <source>
        <dbReference type="SAM" id="MobiDB-lite"/>
    </source>
</evidence>
<dbReference type="PANTHER" id="PTHR10900:SF77">
    <property type="entry name" value="FI19380P1"/>
    <property type="match status" value="1"/>
</dbReference>
<dbReference type="SUPFAM" id="SSF82153">
    <property type="entry name" value="FAS1 domain"/>
    <property type="match status" value="4"/>
</dbReference>
<dbReference type="InterPro" id="IPR000782">
    <property type="entry name" value="FAS1_domain"/>
</dbReference>
<dbReference type="PANTHER" id="PTHR10900">
    <property type="entry name" value="PERIOSTIN-RELATED"/>
    <property type="match status" value="1"/>
</dbReference>
<accession>A0AA38INU3</accession>
<dbReference type="PROSITE" id="PS50213">
    <property type="entry name" value="FAS1"/>
    <property type="match status" value="4"/>
</dbReference>
<evidence type="ECO:0000256" key="2">
    <source>
        <dbReference type="SAM" id="SignalP"/>
    </source>
</evidence>
<gene>
    <name evidence="4" type="ORF">Zmor_010573</name>
</gene>
<keyword evidence="5" id="KW-1185">Reference proteome</keyword>
<feature type="domain" description="FAS1" evidence="3">
    <location>
        <begin position="534"/>
        <end position="675"/>
    </location>
</feature>
<dbReference type="InterPro" id="IPR036378">
    <property type="entry name" value="FAS1_dom_sf"/>
</dbReference>
<feature type="domain" description="FAS1" evidence="3">
    <location>
        <begin position="679"/>
        <end position="816"/>
    </location>
</feature>
<reference evidence="4" key="1">
    <citation type="journal article" date="2023" name="G3 (Bethesda)">
        <title>Whole genome assemblies of Zophobas morio and Tenebrio molitor.</title>
        <authorList>
            <person name="Kaur S."/>
            <person name="Stinson S.A."/>
            <person name="diCenzo G.C."/>
        </authorList>
    </citation>
    <scope>NUCLEOTIDE SEQUENCE</scope>
    <source>
        <strain evidence="4">QUZm001</strain>
    </source>
</reference>
<feature type="chain" id="PRO_5041407506" description="FAS1 domain-containing protein" evidence="2">
    <location>
        <begin position="18"/>
        <end position="834"/>
    </location>
</feature>
<dbReference type="GO" id="GO:0005615">
    <property type="term" value="C:extracellular space"/>
    <property type="evidence" value="ECO:0007669"/>
    <property type="project" value="TreeGrafter"/>
</dbReference>
<feature type="signal peptide" evidence="2">
    <location>
        <begin position="1"/>
        <end position="17"/>
    </location>
</feature>
<feature type="domain" description="FAS1" evidence="3">
    <location>
        <begin position="252"/>
        <end position="394"/>
    </location>
</feature>
<feature type="compositionally biased region" description="Basic and acidic residues" evidence="1">
    <location>
        <begin position="46"/>
        <end position="58"/>
    </location>
</feature>
<dbReference type="InterPro" id="IPR050904">
    <property type="entry name" value="Adhesion/Biosynth-related"/>
</dbReference>
<evidence type="ECO:0000259" key="3">
    <source>
        <dbReference type="PROSITE" id="PS50213"/>
    </source>
</evidence>
<dbReference type="SMART" id="SM00554">
    <property type="entry name" value="FAS1"/>
    <property type="match status" value="4"/>
</dbReference>
<evidence type="ECO:0000313" key="5">
    <source>
        <dbReference type="Proteomes" id="UP001168821"/>
    </source>
</evidence>
<name>A0AA38INU3_9CUCU</name>
<dbReference type="FunFam" id="2.30.180.10:FF:000023">
    <property type="entry name" value="periostin isoform X2"/>
    <property type="match status" value="1"/>
</dbReference>
<dbReference type="GO" id="GO:0031012">
    <property type="term" value="C:extracellular matrix"/>
    <property type="evidence" value="ECO:0007669"/>
    <property type="project" value="TreeGrafter"/>
</dbReference>
<dbReference type="Proteomes" id="UP001168821">
    <property type="component" value="Unassembled WGS sequence"/>
</dbReference>
<protein>
    <recommendedName>
        <fullName evidence="3">FAS1 domain-containing protein</fullName>
    </recommendedName>
</protein>
<comment type="caution">
    <text evidence="4">The sequence shown here is derived from an EMBL/GenBank/DDBJ whole genome shotgun (WGS) entry which is preliminary data.</text>
</comment>